<keyword evidence="1" id="KW-1185">Reference proteome</keyword>
<reference evidence="2" key="1">
    <citation type="submission" date="2022-11" db="UniProtKB">
        <authorList>
            <consortium name="WormBaseParasite"/>
        </authorList>
    </citation>
    <scope>IDENTIFICATION</scope>
</reference>
<evidence type="ECO:0000313" key="1">
    <source>
        <dbReference type="Proteomes" id="UP000887581"/>
    </source>
</evidence>
<dbReference type="Proteomes" id="UP000887581">
    <property type="component" value="Unplaced"/>
</dbReference>
<protein>
    <submittedName>
        <fullName evidence="2">Uncharacterized protein</fullName>
    </submittedName>
</protein>
<dbReference type="AlphaFoldDB" id="A0A915PQ37"/>
<organism evidence="1 2">
    <name type="scientific">Setaria digitata</name>
    <dbReference type="NCBI Taxonomy" id="48799"/>
    <lineage>
        <taxon>Eukaryota</taxon>
        <taxon>Metazoa</taxon>
        <taxon>Ecdysozoa</taxon>
        <taxon>Nematoda</taxon>
        <taxon>Chromadorea</taxon>
        <taxon>Rhabditida</taxon>
        <taxon>Spirurina</taxon>
        <taxon>Spiruromorpha</taxon>
        <taxon>Filarioidea</taxon>
        <taxon>Setariidae</taxon>
        <taxon>Setaria</taxon>
    </lineage>
</organism>
<sequence>MQAVSLLQITAEDEICERRRQRPRRHRRRRTVRSRSCCAPSSHLITHTFSLRAVTVCGHVVLAFTAVPHKRFWPARPGVDHIGPGY</sequence>
<proteinExistence type="predicted"/>
<accession>A0A915PQ37</accession>
<dbReference type="WBParaSite" id="sdigi.contig228.g6400.t1">
    <property type="protein sequence ID" value="sdigi.contig228.g6400.t1"/>
    <property type="gene ID" value="sdigi.contig228.g6400"/>
</dbReference>
<name>A0A915PQ37_9BILA</name>
<evidence type="ECO:0000313" key="2">
    <source>
        <dbReference type="WBParaSite" id="sdigi.contig228.g6400.t1"/>
    </source>
</evidence>